<comment type="caution">
    <text evidence="2">The sequence shown here is derived from an EMBL/GenBank/DDBJ whole genome shotgun (WGS) entry which is preliminary data.</text>
</comment>
<evidence type="ECO:0000259" key="1">
    <source>
        <dbReference type="PROSITE" id="PS50983"/>
    </source>
</evidence>
<dbReference type="InterPro" id="IPR002491">
    <property type="entry name" value="ABC_transptr_periplasmic_BD"/>
</dbReference>
<accession>A0ABT8D3S3</accession>
<dbReference type="Gene3D" id="3.40.50.1980">
    <property type="entry name" value="Nitrogenase molybdenum iron protein domain"/>
    <property type="match status" value="1"/>
</dbReference>
<dbReference type="RefSeq" id="WP_377785883.1">
    <property type="nucleotide sequence ID" value="NZ_JBHUOC010000001.1"/>
</dbReference>
<keyword evidence="3" id="KW-1185">Reference proteome</keyword>
<evidence type="ECO:0000313" key="3">
    <source>
        <dbReference type="Proteomes" id="UP001243846"/>
    </source>
</evidence>
<dbReference type="Proteomes" id="UP001243846">
    <property type="component" value="Unassembled WGS sequence"/>
</dbReference>
<proteinExistence type="predicted"/>
<feature type="domain" description="Fe/B12 periplasmic-binding" evidence="1">
    <location>
        <begin position="1"/>
        <end position="80"/>
    </location>
</feature>
<reference evidence="3" key="1">
    <citation type="journal article" date="2019" name="Int. J. Syst. Evol. Microbiol.">
        <title>The Global Catalogue of Microorganisms (GCM) 10K type strain sequencing project: providing services to taxonomists for standard genome sequencing and annotation.</title>
        <authorList>
            <consortium name="The Broad Institute Genomics Platform"/>
            <consortium name="The Broad Institute Genome Sequencing Center for Infectious Disease"/>
            <person name="Wu L."/>
            <person name="Ma J."/>
        </authorList>
    </citation>
    <scope>NUCLEOTIDE SEQUENCE [LARGE SCALE GENOMIC DNA]</scope>
    <source>
        <strain evidence="3">CECT 8482</strain>
    </source>
</reference>
<organism evidence="2 3">
    <name type="scientific">Paracoccus cavernae</name>
    <dbReference type="NCBI Taxonomy" id="1571207"/>
    <lineage>
        <taxon>Bacteria</taxon>
        <taxon>Pseudomonadati</taxon>
        <taxon>Pseudomonadota</taxon>
        <taxon>Alphaproteobacteria</taxon>
        <taxon>Rhodobacterales</taxon>
        <taxon>Paracoccaceae</taxon>
        <taxon>Paracoccus</taxon>
    </lineage>
</organism>
<evidence type="ECO:0000313" key="2">
    <source>
        <dbReference type="EMBL" id="MDN3711439.1"/>
    </source>
</evidence>
<dbReference type="PROSITE" id="PS50983">
    <property type="entry name" value="FE_B12_PBP"/>
    <property type="match status" value="1"/>
</dbReference>
<protein>
    <recommendedName>
        <fullName evidence="1">Fe/B12 periplasmic-binding domain-containing protein</fullName>
    </recommendedName>
</protein>
<name>A0ABT8D3S3_9RHOB</name>
<sequence>MAANPDVIVVGEVALTRGWELDKAENKIAFLKADPAISHLEAVKQGHIVTMDAQAMNPTIRTLYGAEQVAAQLEELGLLK</sequence>
<gene>
    <name evidence="2" type="ORF">QWZ10_05765</name>
</gene>
<dbReference type="EMBL" id="JAUFRC010000001">
    <property type="protein sequence ID" value="MDN3711439.1"/>
    <property type="molecule type" value="Genomic_DNA"/>
</dbReference>
<dbReference type="SUPFAM" id="SSF53807">
    <property type="entry name" value="Helical backbone' metal receptor"/>
    <property type="match status" value="1"/>
</dbReference>